<keyword evidence="2" id="KW-0472">Membrane</keyword>
<dbReference type="AlphaFoldDB" id="A0A1F7Y1R1"/>
<keyword evidence="2" id="KW-0812">Transmembrane</keyword>
<comment type="caution">
    <text evidence="3">The sequence shown here is derived from an EMBL/GenBank/DDBJ whole genome shotgun (WGS) entry which is preliminary data.</text>
</comment>
<evidence type="ECO:0000256" key="2">
    <source>
        <dbReference type="SAM" id="Phobius"/>
    </source>
</evidence>
<sequence>MKRLQLFLATIIVTGIFFFFTKEAFASEGTIEMLSTTDERYRCWVASVRMQNQEFRVVFTCRDLIYPVDDNVFNYMLWTTPVDGSKPVKLGVLGLGKGEFRTQKPFSALFVTTEKSKDVRSPQSPVVMRGSVESLESFFGQPPTPTPTPSPEEEVKEEGQELTTRQKLLLALRRAGIAALIALVAIIGLVFVITRSRG</sequence>
<evidence type="ECO:0000313" key="3">
    <source>
        <dbReference type="EMBL" id="OGM21231.1"/>
    </source>
</evidence>
<name>A0A1F7Y1R1_9BACT</name>
<feature type="region of interest" description="Disordered" evidence="1">
    <location>
        <begin position="136"/>
        <end position="160"/>
    </location>
</feature>
<accession>A0A1F7Y1R1</accession>
<keyword evidence="2" id="KW-1133">Transmembrane helix</keyword>
<dbReference type="EMBL" id="MGGE01000022">
    <property type="protein sequence ID" value="OGM21231.1"/>
    <property type="molecule type" value="Genomic_DNA"/>
</dbReference>
<evidence type="ECO:0000256" key="1">
    <source>
        <dbReference type="SAM" id="MobiDB-lite"/>
    </source>
</evidence>
<evidence type="ECO:0000313" key="4">
    <source>
        <dbReference type="Proteomes" id="UP000178419"/>
    </source>
</evidence>
<proteinExistence type="predicted"/>
<reference evidence="3 4" key="1">
    <citation type="journal article" date="2016" name="Nat. Commun.">
        <title>Thousands of microbial genomes shed light on interconnected biogeochemical processes in an aquifer system.</title>
        <authorList>
            <person name="Anantharaman K."/>
            <person name="Brown C.T."/>
            <person name="Hug L.A."/>
            <person name="Sharon I."/>
            <person name="Castelle C.J."/>
            <person name="Probst A.J."/>
            <person name="Thomas B.C."/>
            <person name="Singh A."/>
            <person name="Wilkins M.J."/>
            <person name="Karaoz U."/>
            <person name="Brodie E.L."/>
            <person name="Williams K.H."/>
            <person name="Hubbard S.S."/>
            <person name="Banfield J.F."/>
        </authorList>
    </citation>
    <scope>NUCLEOTIDE SEQUENCE [LARGE SCALE GENOMIC DNA]</scope>
</reference>
<feature type="transmembrane region" description="Helical" evidence="2">
    <location>
        <begin position="175"/>
        <end position="194"/>
    </location>
</feature>
<organism evidence="3 4">
    <name type="scientific">Candidatus Woesebacteria bacterium RIFCSPHIGHO2_01_FULL_38_9</name>
    <dbReference type="NCBI Taxonomy" id="1802492"/>
    <lineage>
        <taxon>Bacteria</taxon>
        <taxon>Candidatus Woeseibacteriota</taxon>
    </lineage>
</organism>
<dbReference type="Proteomes" id="UP000178419">
    <property type="component" value="Unassembled WGS sequence"/>
</dbReference>
<gene>
    <name evidence="3" type="ORF">A2714_05490</name>
</gene>
<protein>
    <submittedName>
        <fullName evidence="3">Uncharacterized protein</fullName>
    </submittedName>
</protein>